<proteinExistence type="predicted"/>
<evidence type="ECO:0000313" key="1">
    <source>
        <dbReference type="EMBL" id="KAF2474351.1"/>
    </source>
</evidence>
<dbReference type="Proteomes" id="UP000799755">
    <property type="component" value="Unassembled WGS sequence"/>
</dbReference>
<keyword evidence="2" id="KW-1185">Reference proteome</keyword>
<comment type="caution">
    <text evidence="1">The sequence shown here is derived from an EMBL/GenBank/DDBJ whole genome shotgun (WGS) entry which is preliminary data.</text>
</comment>
<reference evidence="1" key="1">
    <citation type="journal article" date="2020" name="Stud. Mycol.">
        <title>101 Dothideomycetes genomes: a test case for predicting lifestyles and emergence of pathogens.</title>
        <authorList>
            <person name="Haridas S."/>
            <person name="Albert R."/>
            <person name="Binder M."/>
            <person name="Bloem J."/>
            <person name="Labutti K."/>
            <person name="Salamov A."/>
            <person name="Andreopoulos B."/>
            <person name="Baker S."/>
            <person name="Barry K."/>
            <person name="Bills G."/>
            <person name="Bluhm B."/>
            <person name="Cannon C."/>
            <person name="Castanera R."/>
            <person name="Culley D."/>
            <person name="Daum C."/>
            <person name="Ezra D."/>
            <person name="Gonzalez J."/>
            <person name="Henrissat B."/>
            <person name="Kuo A."/>
            <person name="Liang C."/>
            <person name="Lipzen A."/>
            <person name="Lutzoni F."/>
            <person name="Magnuson J."/>
            <person name="Mondo S."/>
            <person name="Nolan M."/>
            <person name="Ohm R."/>
            <person name="Pangilinan J."/>
            <person name="Park H.-J."/>
            <person name="Ramirez L."/>
            <person name="Alfaro M."/>
            <person name="Sun H."/>
            <person name="Tritt A."/>
            <person name="Yoshinaga Y."/>
            <person name="Zwiers L.-H."/>
            <person name="Turgeon B."/>
            <person name="Goodwin S."/>
            <person name="Spatafora J."/>
            <person name="Crous P."/>
            <person name="Grigoriev I."/>
        </authorList>
    </citation>
    <scope>NUCLEOTIDE SEQUENCE</scope>
    <source>
        <strain evidence="1">ATCC 200398</strain>
    </source>
</reference>
<sequence length="231" mass="26243">YVWHKLTFVSHWLPNRCAVLCIGVPTSFRCLLHSALLSMWPTIPPFEPYSLHVAVIEAVVSLQDSTVWSVRDIVRSIEKVRQIAYGLYDFISLHEAARHTIHSHETLGASIETLQAMERQVRDCSDISEKGQPVKASSQLQMHIESQIRMLRNLERRSQSNKERLQNEVSLAMTRLGEAAKMDSSAMRTISIVTMAFLPPTFLSAIFSMSFFNYSPGRGTEPSRWSVSSKF</sequence>
<name>A0ACB6R7C5_9PLEO</name>
<evidence type="ECO:0000313" key="2">
    <source>
        <dbReference type="Proteomes" id="UP000799755"/>
    </source>
</evidence>
<protein>
    <submittedName>
        <fullName evidence="1">Uncharacterized protein</fullName>
    </submittedName>
</protein>
<accession>A0ACB6R7C5</accession>
<gene>
    <name evidence="1" type="ORF">BDR25DRAFT_215887</name>
</gene>
<dbReference type="EMBL" id="MU003498">
    <property type="protein sequence ID" value="KAF2474351.1"/>
    <property type="molecule type" value="Genomic_DNA"/>
</dbReference>
<organism evidence="1 2">
    <name type="scientific">Lindgomyces ingoldianus</name>
    <dbReference type="NCBI Taxonomy" id="673940"/>
    <lineage>
        <taxon>Eukaryota</taxon>
        <taxon>Fungi</taxon>
        <taxon>Dikarya</taxon>
        <taxon>Ascomycota</taxon>
        <taxon>Pezizomycotina</taxon>
        <taxon>Dothideomycetes</taxon>
        <taxon>Pleosporomycetidae</taxon>
        <taxon>Pleosporales</taxon>
        <taxon>Lindgomycetaceae</taxon>
        <taxon>Lindgomyces</taxon>
    </lineage>
</organism>
<feature type="non-terminal residue" evidence="1">
    <location>
        <position position="1"/>
    </location>
</feature>